<protein>
    <recommendedName>
        <fullName evidence="4">Caspase family p20 domain-containing protein</fullName>
    </recommendedName>
</protein>
<dbReference type="Proteomes" id="UP000075320">
    <property type="component" value="Unassembled WGS sequence"/>
</dbReference>
<feature type="chain" id="PRO_5007573187" description="Caspase family p20 domain-containing protein" evidence="1">
    <location>
        <begin position="23"/>
        <end position="930"/>
    </location>
</feature>
<dbReference type="RefSeq" id="WP_061835309.1">
    <property type="nucleotide sequence ID" value="NZ_LUKE01000002.1"/>
</dbReference>
<sequence length="930" mass="104591">MKKSWVLAFLLGTTLASSLAIAAPLAKKTQVCSVTINSSDEIEVFKKNLNPATHDFIELTTLQEKDSDETEANANWFPLACKKKVQCDILLISGHFGGSFFGSSGLNLPVEELEKKSCDTSCDGVLQAPKEVFLFGCNTLAGKNADRRTPEEYRRVLIADGFSTEEAEQVVSFRYSPLGNSFGERMRRIFRGAPRIYGFDSIAPSGKNVRGLLDNYFKKVPKQYYTPAHLNKISSDRNDILAQALKVTALTQVAGASELKREQIPACFLNNENVGFYKKLHWVKSALNSDQSFQSLPAINEWLISLTDQNYQWRDKEFEVLEQVMANTTLRDRLAAIIKTKDTSMLGMQLKILSFMKFFGWVYAKDYSTKLQNLLLGDINQDYTIEHKDQVCSYAENLGIKIDMTSDMIPAARWQDPEFLDVLACTSMYRPDVFRKAMTQYLELPQNSPVGASSLNLMLSYKVPTADQADIFKTLVGTGTSPISEKAKGYLCSYRVEGKMTLALPEIPPALLNDKNYLDSAPCFIKFNQRIFEQLFTEYTQAIRNKNKDRQTLMFDVLRDYSSKSSDISNNTAQLMLNAADSSDAKISQDMEWLMIYYFENTSSKFSPSIVQQIAKKALKKFDQLQYQESYETNLVQIMMNQNKEYGCSVLKEKALQEIPKNIAVAAQTLNFAVDHCRESFNDDTLATFLSTLAKKKSTVLRAGNLKNLTTAISLNSNYNGPNEYIRIRDWKELLALTSLLAESFEKGGEVLEPEDMLKVTDMTVVRPQIIEQALKGNASAFGLIKTFSIQDARLKEALVAQIKKSTLKHADDSGKLSVLMTLDSSAGTKLLMELSLKDSKSAQEISWISVDHKTFWQHLKATLGRADLNDNAKAEYLKAVTKFYIDGAVKASIQEVDKLLKTQQPRAVQQLLKALKEQLTERAADEEII</sequence>
<gene>
    <name evidence="2" type="ORF">AZI86_11375</name>
</gene>
<evidence type="ECO:0000313" key="3">
    <source>
        <dbReference type="Proteomes" id="UP000075320"/>
    </source>
</evidence>
<organism evidence="2 3">
    <name type="scientific">Bdellovibrio bacteriovorus</name>
    <dbReference type="NCBI Taxonomy" id="959"/>
    <lineage>
        <taxon>Bacteria</taxon>
        <taxon>Pseudomonadati</taxon>
        <taxon>Bdellovibrionota</taxon>
        <taxon>Bdellovibrionia</taxon>
        <taxon>Bdellovibrionales</taxon>
        <taxon>Pseudobdellovibrionaceae</taxon>
        <taxon>Bdellovibrio</taxon>
    </lineage>
</organism>
<proteinExistence type="predicted"/>
<reference evidence="2 3" key="1">
    <citation type="submission" date="2016-03" db="EMBL/GenBank/DDBJ databases">
        <authorList>
            <person name="Ploux O."/>
        </authorList>
    </citation>
    <scope>NUCLEOTIDE SEQUENCE [LARGE SCALE GENOMIC DNA]</scope>
    <source>
        <strain evidence="2 3">R0</strain>
    </source>
</reference>
<evidence type="ECO:0000256" key="1">
    <source>
        <dbReference type="SAM" id="SignalP"/>
    </source>
</evidence>
<dbReference type="EMBL" id="LUKE01000002">
    <property type="protein sequence ID" value="KYG64798.1"/>
    <property type="molecule type" value="Genomic_DNA"/>
</dbReference>
<dbReference type="AlphaFoldDB" id="A0A150WLI8"/>
<evidence type="ECO:0000313" key="2">
    <source>
        <dbReference type="EMBL" id="KYG64798.1"/>
    </source>
</evidence>
<feature type="signal peptide" evidence="1">
    <location>
        <begin position="1"/>
        <end position="22"/>
    </location>
</feature>
<accession>A0A150WLI8</accession>
<dbReference type="OrthoDB" id="9147614at2"/>
<keyword evidence="3" id="KW-1185">Reference proteome</keyword>
<comment type="caution">
    <text evidence="2">The sequence shown here is derived from an EMBL/GenBank/DDBJ whole genome shotgun (WGS) entry which is preliminary data.</text>
</comment>
<evidence type="ECO:0008006" key="4">
    <source>
        <dbReference type="Google" id="ProtNLM"/>
    </source>
</evidence>
<name>A0A150WLI8_BDEBC</name>
<keyword evidence="1" id="KW-0732">Signal</keyword>